<dbReference type="EMBL" id="SHAG01000002">
    <property type="protein sequence ID" value="RZO77531.1"/>
    <property type="molecule type" value="Genomic_DNA"/>
</dbReference>
<keyword evidence="8 10" id="KW-0238">DNA-binding</keyword>
<dbReference type="InterPro" id="IPR000394">
    <property type="entry name" value="RNA_pol_sigma_54"/>
</dbReference>
<name>A0A520S502_9GAMM</name>
<evidence type="ECO:0000256" key="11">
    <source>
        <dbReference type="SAM" id="MobiDB-lite"/>
    </source>
</evidence>
<evidence type="ECO:0000256" key="5">
    <source>
        <dbReference type="ARBA" id="ARBA00022695"/>
    </source>
</evidence>
<evidence type="ECO:0000259" key="13">
    <source>
        <dbReference type="Pfam" id="PF04963"/>
    </source>
</evidence>
<dbReference type="Pfam" id="PF04552">
    <property type="entry name" value="Sigma54_DBD"/>
    <property type="match status" value="1"/>
</dbReference>
<evidence type="ECO:0000256" key="9">
    <source>
        <dbReference type="ARBA" id="ARBA00023163"/>
    </source>
</evidence>
<dbReference type="InterPro" id="IPR007634">
    <property type="entry name" value="RNA_pol_sigma_54_DNA-bd"/>
</dbReference>
<dbReference type="GO" id="GO:0003677">
    <property type="term" value="F:DNA binding"/>
    <property type="evidence" value="ECO:0007669"/>
    <property type="project" value="UniProtKB-KW"/>
</dbReference>
<dbReference type="GO" id="GO:0001216">
    <property type="term" value="F:DNA-binding transcription activator activity"/>
    <property type="evidence" value="ECO:0007669"/>
    <property type="project" value="InterPro"/>
</dbReference>
<dbReference type="GO" id="GO:0016779">
    <property type="term" value="F:nucleotidyltransferase activity"/>
    <property type="evidence" value="ECO:0007669"/>
    <property type="project" value="UniProtKB-KW"/>
</dbReference>
<dbReference type="PROSITE" id="PS00717">
    <property type="entry name" value="SIGMA54_1"/>
    <property type="match status" value="1"/>
</dbReference>
<keyword evidence="6 10" id="KW-0805">Transcription regulation</keyword>
<dbReference type="PANTHER" id="PTHR32248">
    <property type="entry name" value="RNA POLYMERASE SIGMA-54 FACTOR"/>
    <property type="match status" value="1"/>
</dbReference>
<dbReference type="GO" id="GO:0016987">
    <property type="term" value="F:sigma factor activity"/>
    <property type="evidence" value="ECO:0007669"/>
    <property type="project" value="UniProtKB-KW"/>
</dbReference>
<dbReference type="NCBIfam" id="NF009118">
    <property type="entry name" value="PRK12469.1"/>
    <property type="match status" value="1"/>
</dbReference>
<keyword evidence="3 10" id="KW-0240">DNA-directed RNA polymerase</keyword>
<evidence type="ECO:0000256" key="1">
    <source>
        <dbReference type="ARBA" id="ARBA00008798"/>
    </source>
</evidence>
<reference evidence="14 15" key="1">
    <citation type="submission" date="2019-02" db="EMBL/GenBank/DDBJ databases">
        <title>Prokaryotic population dynamics and viral predation in marine succession experiment using metagenomics: the confinement effect.</title>
        <authorList>
            <person name="Haro-Moreno J.M."/>
            <person name="Rodriguez-Valera F."/>
            <person name="Lopez-Perez M."/>
        </authorList>
    </citation>
    <scope>NUCLEOTIDE SEQUENCE [LARGE SCALE GENOMIC DNA]</scope>
    <source>
        <strain evidence="14">MED-G157</strain>
    </source>
</reference>
<dbReference type="Gene3D" id="1.10.10.60">
    <property type="entry name" value="Homeodomain-like"/>
    <property type="match status" value="1"/>
</dbReference>
<comment type="caution">
    <text evidence="14">The sequence shown here is derived from an EMBL/GenBank/DDBJ whole genome shotgun (WGS) entry which is preliminary data.</text>
</comment>
<keyword evidence="4 10" id="KW-0808">Transferase</keyword>
<sequence>MALKPALTLKMGQQLRMTPQLQQAIRLLQLSTAELELEIQQALETNPMLEELSLEDGNNGDEPTTLDSPQGLDEKTDEASSLVSDQKLDGASVDHSSDAEVDGEPILDSAQQIEESKISEDLPVDSVWEDVFDDAIPSTNFRNDVESDDSYLEDSSSEGNSIQKHLLEQINLLRLSDKDTFIAIAIIDGLDTNGMLTITTEEVLASTPHEWEVEQDEVEAVLNLMQHLDPIGIASRNIQECLTIQLLSLPTDTPWKEQATEIVEHYIRHLANRDYGTISRKTKLTESDLKEVIALIVSLNPRPGSYIEDSKIEYIEPDVFVSKKNNRWSVELNPKSAPRIRVNPEYASLISPKMKTSDNTYLKNNLQDARWFINSLQQRNDTLLRVATKIVEFQRGFLEYGEQAMKPLVLHDIANAVDLHESTISRVTTQKYMHTPAGVFELKYFFSSHVSTHAGGEVSSTAIRAIIKKLISEENPKKPLSDNKISSLLAKQDVKVARRTIAKYRESLLIPPSNERKQL</sequence>
<feature type="region of interest" description="Disordered" evidence="11">
    <location>
        <begin position="54"/>
        <end position="105"/>
    </location>
</feature>
<evidence type="ECO:0000256" key="8">
    <source>
        <dbReference type="ARBA" id="ARBA00023125"/>
    </source>
</evidence>
<gene>
    <name evidence="14" type="ORF">EVA68_01395</name>
</gene>
<dbReference type="PANTHER" id="PTHR32248:SF4">
    <property type="entry name" value="RNA POLYMERASE SIGMA-54 FACTOR"/>
    <property type="match status" value="1"/>
</dbReference>
<dbReference type="Pfam" id="PF00309">
    <property type="entry name" value="Sigma54_AID"/>
    <property type="match status" value="1"/>
</dbReference>
<dbReference type="Gene3D" id="1.10.10.1330">
    <property type="entry name" value="RNA polymerase sigma-54 factor, core-binding domain"/>
    <property type="match status" value="1"/>
</dbReference>
<evidence type="ECO:0000256" key="7">
    <source>
        <dbReference type="ARBA" id="ARBA00023082"/>
    </source>
</evidence>
<evidence type="ECO:0000256" key="2">
    <source>
        <dbReference type="ARBA" id="ARBA00019942"/>
    </source>
</evidence>
<comment type="similarity">
    <text evidence="1 10">Belongs to the sigma-54 factor family.</text>
</comment>
<evidence type="ECO:0000256" key="10">
    <source>
        <dbReference type="PIRNR" id="PIRNR000774"/>
    </source>
</evidence>
<evidence type="ECO:0000259" key="12">
    <source>
        <dbReference type="Pfam" id="PF04552"/>
    </source>
</evidence>
<protein>
    <recommendedName>
        <fullName evidence="2 10">RNA polymerase sigma-54 factor</fullName>
    </recommendedName>
</protein>
<dbReference type="Pfam" id="PF04963">
    <property type="entry name" value="Sigma54_CBD"/>
    <property type="match status" value="1"/>
</dbReference>
<keyword evidence="7 10" id="KW-0731">Sigma factor</keyword>
<dbReference type="GO" id="GO:0006352">
    <property type="term" value="P:DNA-templated transcription initiation"/>
    <property type="evidence" value="ECO:0007669"/>
    <property type="project" value="InterPro"/>
</dbReference>
<keyword evidence="5 10" id="KW-0548">Nucleotidyltransferase</keyword>
<dbReference type="PROSITE" id="PS00718">
    <property type="entry name" value="SIGMA54_2"/>
    <property type="match status" value="1"/>
</dbReference>
<dbReference type="NCBIfam" id="NF004595">
    <property type="entry name" value="PRK05932.1-2"/>
    <property type="match status" value="1"/>
</dbReference>
<dbReference type="PROSITE" id="PS50044">
    <property type="entry name" value="SIGMA54_3"/>
    <property type="match status" value="1"/>
</dbReference>
<dbReference type="GO" id="GO:0000428">
    <property type="term" value="C:DNA-directed RNA polymerase complex"/>
    <property type="evidence" value="ECO:0007669"/>
    <property type="project" value="UniProtKB-KW"/>
</dbReference>
<evidence type="ECO:0000256" key="6">
    <source>
        <dbReference type="ARBA" id="ARBA00023015"/>
    </source>
</evidence>
<keyword evidence="9 10" id="KW-0804">Transcription</keyword>
<organism evidence="14 15">
    <name type="scientific">OM182 bacterium</name>
    <dbReference type="NCBI Taxonomy" id="2510334"/>
    <lineage>
        <taxon>Bacteria</taxon>
        <taxon>Pseudomonadati</taxon>
        <taxon>Pseudomonadota</taxon>
        <taxon>Gammaproteobacteria</taxon>
        <taxon>OMG group</taxon>
        <taxon>OM182 clade</taxon>
    </lineage>
</organism>
<dbReference type="InterPro" id="IPR038709">
    <property type="entry name" value="RpoN_core-bd_sf"/>
</dbReference>
<comment type="function">
    <text evidence="10">Sigma factors are initiation factors that promote the attachment of RNA polymerase to specific initiation sites and are then released.</text>
</comment>
<dbReference type="Proteomes" id="UP000316199">
    <property type="component" value="Unassembled WGS sequence"/>
</dbReference>
<feature type="domain" description="RNA polymerase sigma factor 54 core-binding" evidence="13">
    <location>
        <begin position="153"/>
        <end position="346"/>
    </location>
</feature>
<evidence type="ECO:0000313" key="15">
    <source>
        <dbReference type="Proteomes" id="UP000316199"/>
    </source>
</evidence>
<evidence type="ECO:0000256" key="4">
    <source>
        <dbReference type="ARBA" id="ARBA00022679"/>
    </source>
</evidence>
<dbReference type="InterPro" id="IPR007046">
    <property type="entry name" value="RNA_pol_sigma_54_core-bd"/>
</dbReference>
<dbReference type="PRINTS" id="PR00045">
    <property type="entry name" value="SIGMA54FCT"/>
</dbReference>
<dbReference type="PIRSF" id="PIRSF000774">
    <property type="entry name" value="RpoN"/>
    <property type="match status" value="1"/>
</dbReference>
<dbReference type="NCBIfam" id="TIGR02395">
    <property type="entry name" value="rpoN_sigma"/>
    <property type="match status" value="1"/>
</dbReference>
<evidence type="ECO:0000256" key="3">
    <source>
        <dbReference type="ARBA" id="ARBA00022478"/>
    </source>
</evidence>
<evidence type="ECO:0000313" key="14">
    <source>
        <dbReference type="EMBL" id="RZO77531.1"/>
    </source>
</evidence>
<feature type="domain" description="RNA polymerase sigma factor 54 DNA-binding" evidence="12">
    <location>
        <begin position="360"/>
        <end position="518"/>
    </location>
</feature>
<dbReference type="AlphaFoldDB" id="A0A520S502"/>
<accession>A0A520S502</accession>
<proteinExistence type="inferred from homology"/>